<organism evidence="2 4">
    <name type="scientific">Olea europaea subsp. europaea</name>
    <dbReference type="NCBI Taxonomy" id="158383"/>
    <lineage>
        <taxon>Eukaryota</taxon>
        <taxon>Viridiplantae</taxon>
        <taxon>Streptophyta</taxon>
        <taxon>Embryophyta</taxon>
        <taxon>Tracheophyta</taxon>
        <taxon>Spermatophyta</taxon>
        <taxon>Magnoliopsida</taxon>
        <taxon>eudicotyledons</taxon>
        <taxon>Gunneridae</taxon>
        <taxon>Pentapetalae</taxon>
        <taxon>asterids</taxon>
        <taxon>lamiids</taxon>
        <taxon>Lamiales</taxon>
        <taxon>Oleaceae</taxon>
        <taxon>Oleeae</taxon>
        <taxon>Olea</taxon>
    </lineage>
</organism>
<evidence type="ECO:0000313" key="4">
    <source>
        <dbReference type="Proteomes" id="UP000594638"/>
    </source>
</evidence>
<dbReference type="EMBL" id="CACTIH010005444">
    <property type="protein sequence ID" value="CAA2993066.1"/>
    <property type="molecule type" value="Genomic_DNA"/>
</dbReference>
<dbReference type="InterPro" id="IPR036865">
    <property type="entry name" value="CRAL-TRIO_dom_sf"/>
</dbReference>
<reference evidence="2 4" key="1">
    <citation type="submission" date="2019-12" db="EMBL/GenBank/DDBJ databases">
        <authorList>
            <person name="Alioto T."/>
            <person name="Alioto T."/>
            <person name="Gomez Garrido J."/>
        </authorList>
    </citation>
    <scope>NUCLEOTIDE SEQUENCE [LARGE SCALE GENOMIC DNA]</scope>
</reference>
<keyword evidence="4" id="KW-1185">Reference proteome</keyword>
<dbReference type="AlphaFoldDB" id="A0A8S0SIW6"/>
<dbReference type="EMBL" id="CACTIH010005444">
    <property type="protein sequence ID" value="CAA2993067.1"/>
    <property type="molecule type" value="Genomic_DNA"/>
</dbReference>
<dbReference type="Gene3D" id="3.40.525.10">
    <property type="entry name" value="CRAL-TRIO lipid binding domain"/>
    <property type="match status" value="1"/>
</dbReference>
<dbReference type="Gramene" id="OE9A026311T1">
    <property type="protein sequence ID" value="OE9A026311C1"/>
    <property type="gene ID" value="OE9A026311"/>
</dbReference>
<name>A0A8S0SIW6_OLEEU</name>
<accession>A0A8S0SIW6</accession>
<comment type="caution">
    <text evidence="2">The sequence shown here is derived from an EMBL/GenBank/DDBJ whole genome shotgun (WGS) entry which is preliminary data.</text>
</comment>
<gene>
    <name evidence="3" type="ORF">OLEA9_A026311</name>
    <name evidence="2" type="ORF">OLEA9_A051934</name>
</gene>
<proteinExistence type="predicted"/>
<evidence type="ECO:0000313" key="3">
    <source>
        <dbReference type="EMBL" id="CAA2993067.1"/>
    </source>
</evidence>
<dbReference type="PANTHER" id="PTHR48411:SF1">
    <property type="entry name" value="OS01G0948300 PROTEIN"/>
    <property type="match status" value="1"/>
</dbReference>
<dbReference type="OrthoDB" id="365077at2759"/>
<evidence type="ECO:0000259" key="1">
    <source>
        <dbReference type="Pfam" id="PF13716"/>
    </source>
</evidence>
<evidence type="ECO:0000313" key="2">
    <source>
        <dbReference type="EMBL" id="CAA2993066.1"/>
    </source>
</evidence>
<sequence length="210" mass="24367">MTSNTPLCTHSQPEQENPFKKHEIFKIQGKDKRGYTILRVIGKLFPARLLSVDVLKKYLEDEIFPSLGETPFSVVYVNTGVNRGDNFPGILALRSIYEAVPVKIRANLDSIYFLHPGFQSRLFLATFGRLIFPGPGGWYWKVKYVNRLEFLWENLRRKEIEIPEYVYEEEEEMEYRPPTLDYGMESDHPRLHGAPILDCTVSTYSMRGIA</sequence>
<dbReference type="Proteomes" id="UP000594638">
    <property type="component" value="Unassembled WGS sequence"/>
</dbReference>
<feature type="domain" description="CRAL-TRIO" evidence="1">
    <location>
        <begin position="34"/>
        <end position="172"/>
    </location>
</feature>
<dbReference type="PANTHER" id="PTHR48411">
    <property type="entry name" value="OS01G0948300 PROTEIN"/>
    <property type="match status" value="1"/>
</dbReference>
<dbReference type="InterPro" id="IPR001251">
    <property type="entry name" value="CRAL-TRIO_dom"/>
</dbReference>
<protein>
    <recommendedName>
        <fullName evidence="1">CRAL-TRIO domain-containing protein</fullName>
    </recommendedName>
</protein>
<dbReference type="Pfam" id="PF13716">
    <property type="entry name" value="CRAL_TRIO_2"/>
    <property type="match status" value="1"/>
</dbReference>
<dbReference type="Gramene" id="OE9A051934T1">
    <property type="protein sequence ID" value="OE9A051934C1"/>
    <property type="gene ID" value="OE9A051934"/>
</dbReference>